<dbReference type="InterPro" id="IPR046346">
    <property type="entry name" value="Aminoacid_DH-like_N_sf"/>
</dbReference>
<gene>
    <name evidence="13" type="primary">tme</name>
    <name evidence="13" type="ORF">NIG5292_01190</name>
</gene>
<comment type="similarity">
    <text evidence="3">In the N-terminal section; belongs to the malic enzymes family.</text>
</comment>
<dbReference type="InterPro" id="IPR036291">
    <property type="entry name" value="NAD(P)-bd_dom_sf"/>
</dbReference>
<keyword evidence="10" id="KW-0521">NADP</keyword>
<dbReference type="InterPro" id="IPR051674">
    <property type="entry name" value="Malate_Decarboxylase"/>
</dbReference>
<evidence type="ECO:0000256" key="1">
    <source>
        <dbReference type="ARBA" id="ARBA00001936"/>
    </source>
</evidence>
<keyword evidence="5 9" id="KW-0479">Metal-binding</keyword>
<dbReference type="GO" id="GO:0046872">
    <property type="term" value="F:metal ion binding"/>
    <property type="evidence" value="ECO:0007669"/>
    <property type="project" value="UniProtKB-KW"/>
</dbReference>
<protein>
    <submittedName>
        <fullName evidence="13">NADP-dependent malic enzyme</fullName>
        <ecNumber evidence="13">1.1.1.40</ecNumber>
    </submittedName>
</protein>
<evidence type="ECO:0000256" key="10">
    <source>
        <dbReference type="PIRSR" id="PIRSR036684-3"/>
    </source>
</evidence>
<comment type="cofactor">
    <cofactor evidence="1">
        <name>Mn(2+)</name>
        <dbReference type="ChEBI" id="CHEBI:29035"/>
    </cofactor>
</comment>
<evidence type="ECO:0000256" key="7">
    <source>
        <dbReference type="ARBA" id="ARBA00023268"/>
    </source>
</evidence>
<dbReference type="InterPro" id="IPR012188">
    <property type="entry name" value="ME_PTA"/>
</dbReference>
<dbReference type="FunFam" id="3.40.50.10380:FF:000003">
    <property type="entry name" value="NADP-dependent malic enzyme"/>
    <property type="match status" value="1"/>
</dbReference>
<dbReference type="SUPFAM" id="SSF53223">
    <property type="entry name" value="Aminoacid dehydrogenase-like, N-terminal domain"/>
    <property type="match status" value="1"/>
</dbReference>
<dbReference type="InterPro" id="IPR012301">
    <property type="entry name" value="Malic_N_dom"/>
</dbReference>
<evidence type="ECO:0000259" key="11">
    <source>
        <dbReference type="SMART" id="SM00919"/>
    </source>
</evidence>
<dbReference type="GO" id="GO:0051287">
    <property type="term" value="F:NAD binding"/>
    <property type="evidence" value="ECO:0007669"/>
    <property type="project" value="InterPro"/>
</dbReference>
<organism evidence="13 14">
    <name type="scientific">Nereida ignava</name>
    <dbReference type="NCBI Taxonomy" id="282199"/>
    <lineage>
        <taxon>Bacteria</taxon>
        <taxon>Pseudomonadati</taxon>
        <taxon>Pseudomonadota</taxon>
        <taxon>Alphaproteobacteria</taxon>
        <taxon>Rhodobacterales</taxon>
        <taxon>Roseobacteraceae</taxon>
        <taxon>Nereida</taxon>
    </lineage>
</organism>
<dbReference type="OrthoDB" id="9805787at2"/>
<dbReference type="GO" id="GO:0016746">
    <property type="term" value="F:acyltransferase activity"/>
    <property type="evidence" value="ECO:0007669"/>
    <property type="project" value="InterPro"/>
</dbReference>
<dbReference type="CDD" id="cd05311">
    <property type="entry name" value="NAD_bind_2_malic_enz"/>
    <property type="match status" value="1"/>
</dbReference>
<dbReference type="PANTHER" id="PTHR43237">
    <property type="entry name" value="NADP-DEPENDENT MALIC ENZYME"/>
    <property type="match status" value="1"/>
</dbReference>
<dbReference type="EMBL" id="CVQV01000005">
    <property type="protein sequence ID" value="CRK75147.1"/>
    <property type="molecule type" value="Genomic_DNA"/>
</dbReference>
<dbReference type="Pfam" id="PF00390">
    <property type="entry name" value="malic"/>
    <property type="match status" value="1"/>
</dbReference>
<evidence type="ECO:0000259" key="12">
    <source>
        <dbReference type="SMART" id="SM01274"/>
    </source>
</evidence>
<evidence type="ECO:0000256" key="4">
    <source>
        <dbReference type="ARBA" id="ARBA00008756"/>
    </source>
</evidence>
<dbReference type="PIRSF" id="PIRSF036684">
    <property type="entry name" value="ME_PTA"/>
    <property type="match status" value="1"/>
</dbReference>
<dbReference type="InterPro" id="IPR012302">
    <property type="entry name" value="Malic_NAD-bd"/>
</dbReference>
<dbReference type="STRING" id="282199.GCA_001049735_01189"/>
<dbReference type="GO" id="GO:0004473">
    <property type="term" value="F:malate dehydrogenase (decarboxylating) (NADP+) activity"/>
    <property type="evidence" value="ECO:0007669"/>
    <property type="project" value="UniProtKB-EC"/>
</dbReference>
<dbReference type="Gene3D" id="3.40.50.10750">
    <property type="entry name" value="Isocitrate/Isopropylmalate dehydrogenase-like"/>
    <property type="match status" value="1"/>
</dbReference>
<evidence type="ECO:0000256" key="9">
    <source>
        <dbReference type="PIRSR" id="PIRSR036684-2"/>
    </source>
</evidence>
<feature type="binding site" evidence="10">
    <location>
        <position position="164"/>
    </location>
    <ligand>
        <name>a divalent metal cation</name>
        <dbReference type="ChEBI" id="CHEBI:60240"/>
    </ligand>
</feature>
<keyword evidence="7" id="KW-0511">Multifunctional enzyme</keyword>
<name>A0A0U1NKB3_9RHOB</name>
<evidence type="ECO:0000256" key="8">
    <source>
        <dbReference type="PIRSR" id="PIRSR036684-1"/>
    </source>
</evidence>
<dbReference type="InterPro" id="IPR002505">
    <property type="entry name" value="PTA_PTB"/>
</dbReference>
<sequence length="751" mass="80471">MSNTKVTDAEALAFHLQPTPGKFEISATVPMTTQRDLSLAYSPGVAVPVQAIADSPEAAYDYTTKGNLVAVISNGSAILGLGNLGALASKPVMEGKAVLFKRFADVNSVDIELDTQDVDAFVNAVKLMGPTFGGVNLEDIKAPECFIIEQRLKEEMDIPVFHDDQHGTAVICAAGLINALHLSGKKIEDVKIVLNGAGAAGIACLELIKAMGAKHDNCIMCDTKGVIYQGRTEGMNQWKSAHAARTDARSLEDAMVGCDVFLGVSAKGAVTPQMVASMADNPVIFAMANPDPEITPEEAHEVRVDAIVATGRSDYPNQVNNVLGFPYLFRGALDIHARAINDEMKLACARALAELAREDVPDEVAVAYGRKLTFGRDYIIPTPFDPRLIHVIPPAVAKAGMDTGVARRPIVDMDAYTLNLKSRMDPTASILRGIHARAKRAQARMIFAEGDDPRVLRAAVQYQRSGLGKALVVGREADVKDLLTTAGMGDAYRELEVVNAKNSPHLPMYKSFLYERLQRKGFDQSDVHRLAARDRHVFSALMLAHGHGDGLVSGATRKSAHVLDLMNHVFDLGPGDGAVGITAILHKGRIVLIGDTVVHEWPNEADLADIAIKGAGVARQLGLVPRVAFVSFSTFGYPVSERAEKMHLAPMLLEKKGVDFEFEGEMAVDVALNAEAQKSYPFSRLTGPANVLVVPARHSASISVKLMQEMAGATILGPILTGVDHPIQICSTVSSETDILNMAIIAACNVG</sequence>
<dbReference type="SMART" id="SM01274">
    <property type="entry name" value="malic"/>
    <property type="match status" value="1"/>
</dbReference>
<dbReference type="InterPro" id="IPR042113">
    <property type="entry name" value="P_AcTrfase_dom1"/>
</dbReference>
<reference evidence="13 14" key="1">
    <citation type="submission" date="2015-04" db="EMBL/GenBank/DDBJ databases">
        <authorList>
            <person name="Syromyatnikov M.Y."/>
            <person name="Popov V.N."/>
        </authorList>
    </citation>
    <scope>NUCLEOTIDE SEQUENCE [LARGE SCALE GENOMIC DNA]</scope>
    <source>
        <strain evidence="13 14">CECT 5292</strain>
    </source>
</reference>
<dbReference type="AlphaFoldDB" id="A0A0U1NKB3"/>
<accession>A0A0U1NKB3</accession>
<dbReference type="InterPro" id="IPR015884">
    <property type="entry name" value="Malic_enzyme_CS"/>
</dbReference>
<dbReference type="Proteomes" id="UP000048949">
    <property type="component" value="Unassembled WGS sequence"/>
</dbReference>
<dbReference type="Gene3D" id="3.40.50.10380">
    <property type="entry name" value="Malic enzyme, N-terminal domain"/>
    <property type="match status" value="1"/>
</dbReference>
<dbReference type="SMART" id="SM00919">
    <property type="entry name" value="Malic_M"/>
    <property type="match status" value="1"/>
</dbReference>
<keyword evidence="6 13" id="KW-0560">Oxidoreductase</keyword>
<dbReference type="FunFam" id="3.40.50.720:FF:000095">
    <property type="entry name" value="NADP-dependent malic enzyme"/>
    <property type="match status" value="1"/>
</dbReference>
<feature type="domain" description="Malic enzyme N-terminal" evidence="12">
    <location>
        <begin position="20"/>
        <end position="153"/>
    </location>
</feature>
<dbReference type="RefSeq" id="WP_048598550.1">
    <property type="nucleotide sequence ID" value="NZ_CBFHGK010000002.1"/>
</dbReference>
<dbReference type="GO" id="GO:0006108">
    <property type="term" value="P:malate metabolic process"/>
    <property type="evidence" value="ECO:0007669"/>
    <property type="project" value="InterPro"/>
</dbReference>
<dbReference type="EC" id="1.1.1.40" evidence="13"/>
<evidence type="ECO:0000256" key="2">
    <source>
        <dbReference type="ARBA" id="ARBA00001946"/>
    </source>
</evidence>
<dbReference type="PROSITE" id="PS00331">
    <property type="entry name" value="MALIC_ENZYMES"/>
    <property type="match status" value="1"/>
</dbReference>
<dbReference type="SUPFAM" id="SSF53659">
    <property type="entry name" value="Isocitrate/Isopropylmalate dehydrogenase-like"/>
    <property type="match status" value="1"/>
</dbReference>
<feature type="binding site" evidence="10">
    <location>
        <begin position="78"/>
        <end position="85"/>
    </location>
    <ligand>
        <name>NADP(+)</name>
        <dbReference type="ChEBI" id="CHEBI:58349"/>
    </ligand>
</feature>
<dbReference type="Gene3D" id="3.40.50.10950">
    <property type="match status" value="1"/>
</dbReference>
<evidence type="ECO:0000256" key="5">
    <source>
        <dbReference type="ARBA" id="ARBA00022723"/>
    </source>
</evidence>
<dbReference type="Gene3D" id="3.40.50.720">
    <property type="entry name" value="NAD(P)-binding Rossmann-like Domain"/>
    <property type="match status" value="1"/>
</dbReference>
<dbReference type="PANTHER" id="PTHR43237:SF4">
    <property type="entry name" value="NADP-DEPENDENT MALIC ENZYME"/>
    <property type="match status" value="1"/>
</dbReference>
<dbReference type="InterPro" id="IPR037062">
    <property type="entry name" value="Malic_N_dom_sf"/>
</dbReference>
<proteinExistence type="inferred from homology"/>
<evidence type="ECO:0000313" key="13">
    <source>
        <dbReference type="EMBL" id="CRK75147.1"/>
    </source>
</evidence>
<evidence type="ECO:0000256" key="3">
    <source>
        <dbReference type="ARBA" id="ARBA00007686"/>
    </source>
</evidence>
<dbReference type="InterPro" id="IPR045213">
    <property type="entry name" value="Malic_NAD-bd_bact_type"/>
</dbReference>
<keyword evidence="14" id="KW-1185">Reference proteome</keyword>
<feature type="domain" description="Malic enzyme NAD-binding" evidence="11">
    <location>
        <begin position="165"/>
        <end position="401"/>
    </location>
</feature>
<feature type="binding site" evidence="9">
    <location>
        <position position="138"/>
    </location>
    <ligand>
        <name>a divalent metal cation</name>
        <dbReference type="ChEBI" id="CHEBI:60240"/>
    </ligand>
</feature>
<feature type="binding site" evidence="9">
    <location>
        <position position="139"/>
    </location>
    <ligand>
        <name>a divalent metal cation</name>
        <dbReference type="ChEBI" id="CHEBI:60240"/>
    </ligand>
</feature>
<dbReference type="InterPro" id="IPR042112">
    <property type="entry name" value="P_AcTrfase_dom2"/>
</dbReference>
<comment type="similarity">
    <text evidence="4">In the C-terminal section; belongs to the phosphate acetyltransferase and butyryltransferase family.</text>
</comment>
<feature type="active site" description="Proton acceptor" evidence="8">
    <location>
        <position position="96"/>
    </location>
</feature>
<comment type="cofactor">
    <cofactor evidence="2">
        <name>Mg(2+)</name>
        <dbReference type="ChEBI" id="CHEBI:18420"/>
    </cofactor>
</comment>
<evidence type="ECO:0000313" key="14">
    <source>
        <dbReference type="Proteomes" id="UP000048949"/>
    </source>
</evidence>
<feature type="binding site" evidence="10">
    <location>
        <position position="289"/>
    </location>
    <ligand>
        <name>a divalent metal cation</name>
        <dbReference type="ChEBI" id="CHEBI:60240"/>
    </ligand>
</feature>
<dbReference type="Pfam" id="PF03949">
    <property type="entry name" value="Malic_M"/>
    <property type="match status" value="1"/>
</dbReference>
<dbReference type="SUPFAM" id="SSF51735">
    <property type="entry name" value="NAD(P)-binding Rossmann-fold domains"/>
    <property type="match status" value="1"/>
</dbReference>
<dbReference type="Pfam" id="PF01515">
    <property type="entry name" value="PTA_PTB"/>
    <property type="match status" value="1"/>
</dbReference>
<evidence type="ECO:0000256" key="6">
    <source>
        <dbReference type="ARBA" id="ARBA00023002"/>
    </source>
</evidence>